<dbReference type="EMBL" id="JAHRWL010000002">
    <property type="protein sequence ID" value="MBV2361329.1"/>
    <property type="molecule type" value="Genomic_DNA"/>
</dbReference>
<proteinExistence type="predicted"/>
<reference evidence="1" key="1">
    <citation type="submission" date="2021-06" db="EMBL/GenBank/DDBJ databases">
        <title>Thalassococcus sp. CAU 1522 isolated from sea sand, Republic of Korea.</title>
        <authorList>
            <person name="Kim W."/>
        </authorList>
    </citation>
    <scope>NUCLEOTIDE SEQUENCE</scope>
    <source>
        <strain evidence="1">CAU 1522</strain>
    </source>
</reference>
<organism evidence="1 2">
    <name type="scientific">Thalassococcus arenae</name>
    <dbReference type="NCBI Taxonomy" id="2851652"/>
    <lineage>
        <taxon>Bacteria</taxon>
        <taxon>Pseudomonadati</taxon>
        <taxon>Pseudomonadota</taxon>
        <taxon>Alphaproteobacteria</taxon>
        <taxon>Rhodobacterales</taxon>
        <taxon>Roseobacteraceae</taxon>
        <taxon>Thalassococcus</taxon>
    </lineage>
</organism>
<dbReference type="CDD" id="cd08054">
    <property type="entry name" value="gp6"/>
    <property type="match status" value="1"/>
</dbReference>
<keyword evidence="2" id="KW-1185">Reference proteome</keyword>
<dbReference type="RefSeq" id="WP_217779655.1">
    <property type="nucleotide sequence ID" value="NZ_JAHRWL010000002.1"/>
</dbReference>
<name>A0ABS6NCM9_9RHOB</name>
<protein>
    <submittedName>
        <fullName evidence="1">Head-tail connector protein</fullName>
    </submittedName>
</protein>
<gene>
    <name evidence="1" type="ORF">KUH32_16310</name>
</gene>
<comment type="caution">
    <text evidence="1">The sequence shown here is derived from an EMBL/GenBank/DDBJ whole genome shotgun (WGS) entry which is preliminary data.</text>
</comment>
<dbReference type="InterPro" id="IPR006450">
    <property type="entry name" value="Phage_HK97_gp6-like"/>
</dbReference>
<dbReference type="InterPro" id="IPR011738">
    <property type="entry name" value="Phage_CHP"/>
</dbReference>
<dbReference type="Proteomes" id="UP001166293">
    <property type="component" value="Unassembled WGS sequence"/>
</dbReference>
<evidence type="ECO:0000313" key="1">
    <source>
        <dbReference type="EMBL" id="MBV2361329.1"/>
    </source>
</evidence>
<sequence>MMLVEEGQIPEAVLPVDALKRHLRLGTGFGEDDLQDAVLASFLRAALAAIEARTGKALVRRTFLLTLDAWRDPAGQSLQIAPVESIVQVALVDRTGAATILTADRYRLQADSQQPMLRPTGALLPTIPGGGRAEIRFDAGFAADFGGLPADLAQAVLMLAAHYYEFRHETALGEGCMPFGVTSLISRYRPLRAGFTG</sequence>
<accession>A0ABS6NCM9</accession>
<dbReference type="NCBIfam" id="TIGR01560">
    <property type="entry name" value="put_DNA_pack"/>
    <property type="match status" value="1"/>
</dbReference>
<evidence type="ECO:0000313" key="2">
    <source>
        <dbReference type="Proteomes" id="UP001166293"/>
    </source>
</evidence>
<dbReference type="NCBIfam" id="TIGR02215">
    <property type="entry name" value="phage_chp_gp8"/>
    <property type="match status" value="1"/>
</dbReference>